<evidence type="ECO:0000313" key="11">
    <source>
        <dbReference type="EMBL" id="WWC87566.1"/>
    </source>
</evidence>
<feature type="compositionally biased region" description="Low complexity" evidence="10">
    <location>
        <begin position="1081"/>
        <end position="1092"/>
    </location>
</feature>
<evidence type="ECO:0000256" key="5">
    <source>
        <dbReference type="ARBA" id="ARBA00022927"/>
    </source>
</evidence>
<feature type="compositionally biased region" description="Basic residues" evidence="10">
    <location>
        <begin position="1143"/>
        <end position="1153"/>
    </location>
</feature>
<dbReference type="GO" id="GO:0000139">
    <property type="term" value="C:Golgi membrane"/>
    <property type="evidence" value="ECO:0007669"/>
    <property type="project" value="UniProtKB-SubCell"/>
</dbReference>
<dbReference type="GO" id="GO:0015031">
    <property type="term" value="P:protein transport"/>
    <property type="evidence" value="ECO:0007669"/>
    <property type="project" value="UniProtKB-KW"/>
</dbReference>
<evidence type="ECO:0000256" key="7">
    <source>
        <dbReference type="ARBA" id="ARBA00023136"/>
    </source>
</evidence>
<dbReference type="PANTHER" id="PTHR21311:SF0">
    <property type="entry name" value="CONSERVED OLIGOMERIC GOLGI COMPLEX SUBUNIT 8"/>
    <property type="match status" value="1"/>
</dbReference>
<dbReference type="GO" id="GO:0006891">
    <property type="term" value="P:intra-Golgi vesicle-mediated transport"/>
    <property type="evidence" value="ECO:0007669"/>
    <property type="project" value="TreeGrafter"/>
</dbReference>
<comment type="subcellular location">
    <subcellularLocation>
        <location evidence="1">Golgi apparatus membrane</location>
        <topology evidence="1">Peripheral membrane protein</topology>
    </subcellularLocation>
</comment>
<feature type="region of interest" description="Disordered" evidence="10">
    <location>
        <begin position="747"/>
        <end position="1153"/>
    </location>
</feature>
<dbReference type="EMBL" id="CP144100">
    <property type="protein sequence ID" value="WWC87566.1"/>
    <property type="molecule type" value="Genomic_DNA"/>
</dbReference>
<dbReference type="InterPro" id="IPR007255">
    <property type="entry name" value="COG8"/>
</dbReference>
<keyword evidence="9" id="KW-0175">Coiled coil</keyword>
<dbReference type="GeneID" id="91093128"/>
<keyword evidence="5" id="KW-0653">Protein transport</keyword>
<feature type="region of interest" description="Disordered" evidence="10">
    <location>
        <begin position="603"/>
        <end position="716"/>
    </location>
</feature>
<keyword evidence="4" id="KW-0813">Transport</keyword>
<dbReference type="GO" id="GO:0017119">
    <property type="term" value="C:Golgi transport complex"/>
    <property type="evidence" value="ECO:0007669"/>
    <property type="project" value="InterPro"/>
</dbReference>
<name>A0AAX4JQ92_9TREE</name>
<evidence type="ECO:0000313" key="12">
    <source>
        <dbReference type="Proteomes" id="UP001355207"/>
    </source>
</evidence>
<evidence type="ECO:0000256" key="4">
    <source>
        <dbReference type="ARBA" id="ARBA00022448"/>
    </source>
</evidence>
<sequence length="1153" mass="125247">MNQDDSLLESLKHQGNEAFLDTGSFDATEGTPLTLVDLLQSSSPDIDFANPSATQYVDQLLSLSLHELLRQPQLISAETSTVESDLTNLCFREYSTFISVHKCSSAVSSAFDDFSTSLNKLINDIPNLENECKTFSLETNKLQNIRNKIKLILENQDKLNDLLELPQLMETCVRNGYYQESLQLLNHSKSFILKYPNNNLITDLNKEVDLILQLMLNQLLNLLNESVKLPVLVKTINFLRKLNLLNELELSLFFIKSRYHNFKNHLLTIDKDKITEPIRYLRRYIDLFREHIYDIIAQFTAIFLENSQSSEDLEISAIHITSFANQAISDLVDLVSSYIPRISSDSGSMSSILVQLGYCAMSFSRVGLDFAPLISAPFSSTILSTFSQSLATASNDFSSILRDSAKSVLPPSQILVVAEHIPHIVSTSKSPPPLPPIDTISNFPPIATLINAYITTFNNLRLLAPLELHSQLGSIHSSSLLASTSVLLQYVIQATNFTDDPPMSPVKSRPGHARTPSAPRADLLRRNSEVLMTPEARANKRREAKRVCVASADVWCRMVVPFLIDKLNEGVFADIPKPQESKELNSKLEELERWVKDNGEGTEKAFIANGNGTQTPPLGSVSETVGDEPKTPPRRTQQLVSSPLTFGSPFRSTTGSLPSVPQLSMPTPKSAPVPHTPHSEGIDAVFDSPNSSTSAENGISISSIPEPANLRESDKETLENMETQLEAMDIGLSGEQAAVAVDVKHTANNHHHEKRKSEVLKGVKQEPPQTEQKSAIVETEQDSQQQAGSNDDATPTEPRMQSQESTAAPDSEDLTSNHEKSVTNNVEIAADPQISEQTIPADHGPSVPEAEATPEPKAGVEEKATEKSFDESTTSLDLSAKEVNDTTTSATGSSDTPSVTSNASTVMPDHVSAAPVFENQKEADPVDDVAEVPEKSLGITENAERSRSNQPEPVLENHAKAEPEGEQLADQPDNTTTQVVKGSIIKEAEIPPSPPTKGSQKDTMSGPPHLPTAATVNEPTPMSTTDTNPIHNASASATIDENKPILSEAETNESAHNIDDDDSRIADEEDSKPDGKPSSEPPITAASPPTSSGIDGSTAENTLNNTEDLQSTPTSAHPSRPPSPDGTTDPAPIAAPSTSGGTSKKKKKKKGKK</sequence>
<dbReference type="RefSeq" id="XP_066074329.1">
    <property type="nucleotide sequence ID" value="XM_066218232.1"/>
</dbReference>
<feature type="compositionally biased region" description="Basic and acidic residues" evidence="10">
    <location>
        <begin position="858"/>
        <end position="870"/>
    </location>
</feature>
<evidence type="ECO:0000256" key="1">
    <source>
        <dbReference type="ARBA" id="ARBA00004395"/>
    </source>
</evidence>
<evidence type="ECO:0000256" key="2">
    <source>
        <dbReference type="ARBA" id="ARBA00006419"/>
    </source>
</evidence>
<comment type="similarity">
    <text evidence="2">Belongs to the COG8 family.</text>
</comment>
<reference evidence="11 12" key="1">
    <citation type="submission" date="2024-01" db="EMBL/GenBank/DDBJ databases">
        <title>Comparative genomics of Cryptococcus and Kwoniella reveals pathogenesis evolution and contrasting modes of karyotype evolution via chromosome fusion or intercentromeric recombination.</title>
        <authorList>
            <person name="Coelho M.A."/>
            <person name="David-Palma M."/>
            <person name="Shea T."/>
            <person name="Bowers K."/>
            <person name="McGinley-Smith S."/>
            <person name="Mohammad A.W."/>
            <person name="Gnirke A."/>
            <person name="Yurkov A.M."/>
            <person name="Nowrousian M."/>
            <person name="Sun S."/>
            <person name="Cuomo C.A."/>
            <person name="Heitman J."/>
        </authorList>
    </citation>
    <scope>NUCLEOTIDE SEQUENCE [LARGE SCALE GENOMIC DNA]</scope>
    <source>
        <strain evidence="11 12">CBS 6074</strain>
    </source>
</reference>
<feature type="compositionally biased region" description="Polar residues" evidence="10">
    <location>
        <begin position="1093"/>
        <end position="1117"/>
    </location>
</feature>
<feature type="compositionally biased region" description="Low complexity" evidence="10">
    <location>
        <begin position="886"/>
        <end position="898"/>
    </location>
</feature>
<gene>
    <name evidence="11" type="ORF">L201_002456</name>
</gene>
<dbReference type="InterPro" id="IPR016159">
    <property type="entry name" value="Cullin_repeat-like_dom_sf"/>
</dbReference>
<dbReference type="PANTHER" id="PTHR21311">
    <property type="entry name" value="CONSERVED OLIGOMERIC GOLGI COMPLEX COMPONENT 8"/>
    <property type="match status" value="1"/>
</dbReference>
<feature type="compositionally biased region" description="Polar residues" evidence="10">
    <location>
        <begin position="782"/>
        <end position="808"/>
    </location>
</feature>
<dbReference type="AlphaFoldDB" id="A0AAX4JQ92"/>
<accession>A0AAX4JQ92</accession>
<proteinExistence type="inferred from homology"/>
<keyword evidence="7" id="KW-0472">Membrane</keyword>
<evidence type="ECO:0000256" key="9">
    <source>
        <dbReference type="SAM" id="Coils"/>
    </source>
</evidence>
<evidence type="ECO:0000256" key="6">
    <source>
        <dbReference type="ARBA" id="ARBA00023034"/>
    </source>
</evidence>
<feature type="compositionally biased region" description="Polar residues" evidence="10">
    <location>
        <begin position="610"/>
        <end position="623"/>
    </location>
</feature>
<evidence type="ECO:0000256" key="8">
    <source>
        <dbReference type="ARBA" id="ARBA00031347"/>
    </source>
</evidence>
<dbReference type="Proteomes" id="UP001355207">
    <property type="component" value="Chromosome 3"/>
</dbReference>
<dbReference type="Pfam" id="PF04124">
    <property type="entry name" value="Dor1"/>
    <property type="match status" value="1"/>
</dbReference>
<feature type="coiled-coil region" evidence="9">
    <location>
        <begin position="118"/>
        <end position="162"/>
    </location>
</feature>
<keyword evidence="6" id="KW-0333">Golgi apparatus</keyword>
<feature type="compositionally biased region" description="Polar residues" evidence="10">
    <location>
        <begin position="1014"/>
        <end position="1039"/>
    </location>
</feature>
<keyword evidence="12" id="KW-1185">Reference proteome</keyword>
<protein>
    <recommendedName>
        <fullName evidence="3">Conserved oligomeric Golgi complex subunit 8</fullName>
    </recommendedName>
    <alternativeName>
        <fullName evidence="8">Component of oligomeric Golgi complex 8</fullName>
    </alternativeName>
</protein>
<feature type="compositionally biased region" description="Basic and acidic residues" evidence="10">
    <location>
        <begin position="755"/>
        <end position="764"/>
    </location>
</feature>
<evidence type="ECO:0000256" key="10">
    <source>
        <dbReference type="SAM" id="MobiDB-lite"/>
    </source>
</evidence>
<feature type="compositionally biased region" description="Polar residues" evidence="10">
    <location>
        <begin position="688"/>
        <end position="703"/>
    </location>
</feature>
<feature type="compositionally biased region" description="Acidic residues" evidence="10">
    <location>
        <begin position="1059"/>
        <end position="1071"/>
    </location>
</feature>
<feature type="compositionally biased region" description="Polar residues" evidence="10">
    <location>
        <begin position="634"/>
        <end position="667"/>
    </location>
</feature>
<dbReference type="SUPFAM" id="SSF74788">
    <property type="entry name" value="Cullin repeat-like"/>
    <property type="match status" value="1"/>
</dbReference>
<organism evidence="11 12">
    <name type="scientific">Kwoniella dendrophila CBS 6074</name>
    <dbReference type="NCBI Taxonomy" id="1295534"/>
    <lineage>
        <taxon>Eukaryota</taxon>
        <taxon>Fungi</taxon>
        <taxon>Dikarya</taxon>
        <taxon>Basidiomycota</taxon>
        <taxon>Agaricomycotina</taxon>
        <taxon>Tremellomycetes</taxon>
        <taxon>Tremellales</taxon>
        <taxon>Cryptococcaceae</taxon>
        <taxon>Kwoniella</taxon>
    </lineage>
</organism>
<evidence type="ECO:0000256" key="3">
    <source>
        <dbReference type="ARBA" id="ARBA00020983"/>
    </source>
</evidence>